<dbReference type="GO" id="GO:0098795">
    <property type="term" value="P:global gene silencing by mRNA cleavage"/>
    <property type="evidence" value="ECO:0007669"/>
    <property type="project" value="TreeGrafter"/>
</dbReference>
<evidence type="ECO:0000256" key="4">
    <source>
        <dbReference type="ARBA" id="ARBA00022759"/>
    </source>
</evidence>
<dbReference type="AlphaFoldDB" id="A0A178N1D1"/>
<dbReference type="RefSeq" id="WP_068497131.1">
    <property type="nucleotide sequence ID" value="NZ_LWQU01000043.1"/>
</dbReference>
<proteinExistence type="inferred from homology"/>
<evidence type="ECO:0000313" key="8">
    <source>
        <dbReference type="Proteomes" id="UP000078543"/>
    </source>
</evidence>
<keyword evidence="8" id="KW-1185">Reference proteome</keyword>
<comment type="similarity">
    <text evidence="1">Belongs to the YoeB family.</text>
</comment>
<dbReference type="STRING" id="1437059.A6A05_06620"/>
<comment type="caution">
    <text evidence="7">The sequence shown here is derived from an EMBL/GenBank/DDBJ whole genome shotgun (WGS) entry which is preliminary data.</text>
</comment>
<evidence type="ECO:0000256" key="6">
    <source>
        <dbReference type="ARBA" id="ARBA00030388"/>
    </source>
</evidence>
<evidence type="ECO:0000256" key="1">
    <source>
        <dbReference type="ARBA" id="ARBA00008172"/>
    </source>
</evidence>
<dbReference type="InterPro" id="IPR035093">
    <property type="entry name" value="RelE/ParE_toxin_dom_sf"/>
</dbReference>
<evidence type="ECO:0000256" key="2">
    <source>
        <dbReference type="ARBA" id="ARBA00022649"/>
    </source>
</evidence>
<dbReference type="GO" id="GO:0004519">
    <property type="term" value="F:endonuclease activity"/>
    <property type="evidence" value="ECO:0007669"/>
    <property type="project" value="UniProtKB-KW"/>
</dbReference>
<evidence type="ECO:0000256" key="5">
    <source>
        <dbReference type="ARBA" id="ARBA00022801"/>
    </source>
</evidence>
<dbReference type="PANTHER" id="PTHR38039:SF1">
    <property type="entry name" value="TOXIN YOEB"/>
    <property type="match status" value="1"/>
</dbReference>
<dbReference type="NCBIfam" id="TIGR02116">
    <property type="entry name" value="toxin_Txe_YoeB"/>
    <property type="match status" value="1"/>
</dbReference>
<dbReference type="InterPro" id="IPR009614">
    <property type="entry name" value="YoeB_toxin"/>
</dbReference>
<dbReference type="OrthoDB" id="9801102at2"/>
<dbReference type="GO" id="GO:0016787">
    <property type="term" value="F:hydrolase activity"/>
    <property type="evidence" value="ECO:0007669"/>
    <property type="project" value="UniProtKB-KW"/>
</dbReference>
<dbReference type="PANTHER" id="PTHR38039">
    <property type="entry name" value="TOXIN YOEB"/>
    <property type="match status" value="1"/>
</dbReference>
<keyword evidence="3" id="KW-0540">Nuclease</keyword>
<dbReference type="SUPFAM" id="SSF143011">
    <property type="entry name" value="RelE-like"/>
    <property type="match status" value="1"/>
</dbReference>
<evidence type="ECO:0000256" key="3">
    <source>
        <dbReference type="ARBA" id="ARBA00022722"/>
    </source>
</evidence>
<name>A0A178N1D1_9PROT</name>
<dbReference type="Pfam" id="PF06769">
    <property type="entry name" value="YoeB_toxin"/>
    <property type="match status" value="1"/>
</dbReference>
<dbReference type="Gene3D" id="3.30.2310.20">
    <property type="entry name" value="RelE-like"/>
    <property type="match status" value="1"/>
</dbReference>
<keyword evidence="2" id="KW-1277">Toxin-antitoxin system</keyword>
<accession>A0A178N1D1</accession>
<keyword evidence="5" id="KW-0378">Hydrolase</keyword>
<dbReference type="Proteomes" id="UP000078543">
    <property type="component" value="Unassembled WGS sequence"/>
</dbReference>
<organism evidence="7 8">
    <name type="scientific">Magnetospirillum moscoviense</name>
    <dbReference type="NCBI Taxonomy" id="1437059"/>
    <lineage>
        <taxon>Bacteria</taxon>
        <taxon>Pseudomonadati</taxon>
        <taxon>Pseudomonadota</taxon>
        <taxon>Alphaproteobacteria</taxon>
        <taxon>Rhodospirillales</taxon>
        <taxon>Rhodospirillaceae</taxon>
        <taxon>Magnetospirillum</taxon>
    </lineage>
</organism>
<protein>
    <recommendedName>
        <fullName evidence="6">Putative mRNA interferase YoeB</fullName>
    </recommendedName>
</protein>
<keyword evidence="4" id="KW-0255">Endonuclease</keyword>
<dbReference type="EMBL" id="LWQU01000043">
    <property type="protein sequence ID" value="OAN63217.1"/>
    <property type="molecule type" value="Genomic_DNA"/>
</dbReference>
<reference evidence="7 8" key="1">
    <citation type="submission" date="2016-04" db="EMBL/GenBank/DDBJ databases">
        <title>Draft genome sequence of freshwater magnetotactic bacteria Magnetospirillum marisnigri SP-1 and Magnetospirillum moscoviense BB-1.</title>
        <authorList>
            <person name="Koziaeva V."/>
            <person name="Dziuba M.V."/>
            <person name="Ivanov T.M."/>
            <person name="Kuznetsov B."/>
            <person name="Grouzdev D.S."/>
        </authorList>
    </citation>
    <scope>NUCLEOTIDE SEQUENCE [LARGE SCALE GENOMIC DNA]</scope>
    <source>
        <strain evidence="7 8">BB-1</strain>
    </source>
</reference>
<evidence type="ECO:0000313" key="7">
    <source>
        <dbReference type="EMBL" id="OAN63217.1"/>
    </source>
</evidence>
<dbReference type="GO" id="GO:0006401">
    <property type="term" value="P:RNA catabolic process"/>
    <property type="evidence" value="ECO:0007669"/>
    <property type="project" value="InterPro"/>
</dbReference>
<sequence>MNLLWTASAWDDYLYWQRTDPDVLTRLNALVRDAHRSPFAGLGKPEPLKGSLKGWWSRRITAEHRLVYRIVGFGEGQRLEIVQCRYHY</sequence>
<gene>
    <name evidence="7" type="ORF">A6A05_06620</name>
</gene>